<dbReference type="Proteomes" id="UP000078555">
    <property type="component" value="Unassembled WGS sequence"/>
</dbReference>
<protein>
    <submittedName>
        <fullName evidence="1">Uncharacterized protein</fullName>
    </submittedName>
</protein>
<name>A0A1A9AQM2_PLAOA</name>
<dbReference type="AlphaFoldDB" id="A0A1A9AQM2"/>
<dbReference type="EMBL" id="FLRD01001902">
    <property type="protein sequence ID" value="SBT58475.1"/>
    <property type="molecule type" value="Genomic_DNA"/>
</dbReference>
<keyword evidence="2" id="KW-1185">Reference proteome</keyword>
<organism evidence="1 2">
    <name type="scientific">Plasmodium ovale wallikeri</name>
    <dbReference type="NCBI Taxonomy" id="864142"/>
    <lineage>
        <taxon>Eukaryota</taxon>
        <taxon>Sar</taxon>
        <taxon>Alveolata</taxon>
        <taxon>Apicomplexa</taxon>
        <taxon>Aconoidasida</taxon>
        <taxon>Haemosporida</taxon>
        <taxon>Plasmodiidae</taxon>
        <taxon>Plasmodium</taxon>
        <taxon>Plasmodium (Plasmodium)</taxon>
    </lineage>
</organism>
<reference evidence="2" key="1">
    <citation type="submission" date="2016-05" db="EMBL/GenBank/DDBJ databases">
        <authorList>
            <person name="Naeem Raeece"/>
        </authorList>
    </citation>
    <scope>NUCLEOTIDE SEQUENCE [LARGE SCALE GENOMIC DNA]</scope>
</reference>
<proteinExistence type="predicted"/>
<accession>A0A1A9AQM2</accession>
<evidence type="ECO:0000313" key="2">
    <source>
        <dbReference type="Proteomes" id="UP000078555"/>
    </source>
</evidence>
<sequence>MCFPACFPSSSTYIYLPTDRPTYVTLRTFVLAQVCNSNPSKVAFTFCVKIHSLFPPPGVYNDLFEYQTFVAFSVYCQCTRYVNALRIRFVYTLFIRIRCADMFCGYVFSIYDLSYTYCSDALNDNLFHASTKMHKFLSTKKPYFLVLPL</sequence>
<evidence type="ECO:0000313" key="1">
    <source>
        <dbReference type="EMBL" id="SBT58475.1"/>
    </source>
</evidence>
<gene>
    <name evidence="1" type="ORF">POVWA1_087930</name>
</gene>